<sequence>MSTTTPSRTSSRTRGSSALQHSVVRPTRRPRIGWGGTIILLIGAAYCLLPVAWVLVASSKSAAELFSTFTFAPSSHLVDNISELSAYRGGLFWRWMLNTGLYAGVGALLSVVVSAMAGYGLAKYSFAGKKAVFNTLLAGVLVPAVVLAIPQYLLLAKLGMTNTYWSVLLPSIISPYGIYLARIYAAASVPDDVIEAARTDGAKDFRIFRTMAVPMMLPGLVTVFLFQFVGIWNNYMLPYIMLGDDKLFPLTVGLSGLLNQGASQPAMYTSVITGALLSILPLIALFLTLQRYWQVDLAAGAVKS</sequence>
<feature type="transmembrane region" description="Helical" evidence="7">
    <location>
        <begin position="207"/>
        <end position="232"/>
    </location>
</feature>
<feature type="transmembrane region" description="Helical" evidence="7">
    <location>
        <begin position="32"/>
        <end position="56"/>
    </location>
</feature>
<evidence type="ECO:0000256" key="1">
    <source>
        <dbReference type="ARBA" id="ARBA00004651"/>
    </source>
</evidence>
<dbReference type="SUPFAM" id="SSF161098">
    <property type="entry name" value="MetI-like"/>
    <property type="match status" value="1"/>
</dbReference>
<evidence type="ECO:0000313" key="10">
    <source>
        <dbReference type="EMBL" id="NYS94691.1"/>
    </source>
</evidence>
<dbReference type="RefSeq" id="WP_179914011.1">
    <property type="nucleotide sequence ID" value="NZ_JACBYE010000040.1"/>
</dbReference>
<evidence type="ECO:0000256" key="6">
    <source>
        <dbReference type="ARBA" id="ARBA00023136"/>
    </source>
</evidence>
<dbReference type="GO" id="GO:0055085">
    <property type="term" value="P:transmembrane transport"/>
    <property type="evidence" value="ECO:0007669"/>
    <property type="project" value="InterPro"/>
</dbReference>
<evidence type="ECO:0000313" key="11">
    <source>
        <dbReference type="Proteomes" id="UP000561011"/>
    </source>
</evidence>
<keyword evidence="6 7" id="KW-0472">Membrane</keyword>
<evidence type="ECO:0000259" key="9">
    <source>
        <dbReference type="PROSITE" id="PS50928"/>
    </source>
</evidence>
<feature type="domain" description="ABC transmembrane type-1" evidence="9">
    <location>
        <begin position="96"/>
        <end position="289"/>
    </location>
</feature>
<dbReference type="Gene3D" id="1.10.3720.10">
    <property type="entry name" value="MetI-like"/>
    <property type="match status" value="1"/>
</dbReference>
<keyword evidence="2 7" id="KW-0813">Transport</keyword>
<feature type="compositionally biased region" description="Low complexity" evidence="8">
    <location>
        <begin position="1"/>
        <end position="17"/>
    </location>
</feature>
<keyword evidence="5 7" id="KW-1133">Transmembrane helix</keyword>
<dbReference type="EMBL" id="JACBYE010000040">
    <property type="protein sequence ID" value="NYS94691.1"/>
    <property type="molecule type" value="Genomic_DNA"/>
</dbReference>
<evidence type="ECO:0000256" key="3">
    <source>
        <dbReference type="ARBA" id="ARBA00022475"/>
    </source>
</evidence>
<dbReference type="InterPro" id="IPR000515">
    <property type="entry name" value="MetI-like"/>
</dbReference>
<dbReference type="PROSITE" id="PS50928">
    <property type="entry name" value="ABC_TM1"/>
    <property type="match status" value="1"/>
</dbReference>
<evidence type="ECO:0000256" key="8">
    <source>
        <dbReference type="SAM" id="MobiDB-lite"/>
    </source>
</evidence>
<feature type="transmembrane region" description="Helical" evidence="7">
    <location>
        <begin position="131"/>
        <end position="153"/>
    </location>
</feature>
<feature type="transmembrane region" description="Helical" evidence="7">
    <location>
        <begin position="101"/>
        <end position="119"/>
    </location>
</feature>
<dbReference type="CDD" id="cd06261">
    <property type="entry name" value="TM_PBP2"/>
    <property type="match status" value="1"/>
</dbReference>
<dbReference type="PANTHER" id="PTHR43744">
    <property type="entry name" value="ABC TRANSPORTER PERMEASE PROTEIN MG189-RELATED-RELATED"/>
    <property type="match status" value="1"/>
</dbReference>
<comment type="similarity">
    <text evidence="7">Belongs to the binding-protein-dependent transport system permease family.</text>
</comment>
<organism evidence="10 11">
    <name type="scientific">Sanguibacter inulinus</name>
    <dbReference type="NCBI Taxonomy" id="60922"/>
    <lineage>
        <taxon>Bacteria</taxon>
        <taxon>Bacillati</taxon>
        <taxon>Actinomycetota</taxon>
        <taxon>Actinomycetes</taxon>
        <taxon>Micrococcales</taxon>
        <taxon>Sanguibacteraceae</taxon>
        <taxon>Sanguibacter</taxon>
    </lineage>
</organism>
<dbReference type="Pfam" id="PF00528">
    <property type="entry name" value="BPD_transp_1"/>
    <property type="match status" value="1"/>
</dbReference>
<accession>A0A853EW59</accession>
<evidence type="ECO:0000256" key="5">
    <source>
        <dbReference type="ARBA" id="ARBA00022989"/>
    </source>
</evidence>
<protein>
    <submittedName>
        <fullName evidence="10">Carbohydrate ABC transporter permease</fullName>
    </submittedName>
</protein>
<comment type="caution">
    <text evidence="10">The sequence shown here is derived from an EMBL/GenBank/DDBJ whole genome shotgun (WGS) entry which is preliminary data.</text>
</comment>
<dbReference type="AlphaFoldDB" id="A0A853EW59"/>
<evidence type="ECO:0000256" key="2">
    <source>
        <dbReference type="ARBA" id="ARBA00022448"/>
    </source>
</evidence>
<keyword evidence="3" id="KW-1003">Cell membrane</keyword>
<keyword evidence="4 7" id="KW-0812">Transmembrane</keyword>
<feature type="transmembrane region" description="Helical" evidence="7">
    <location>
        <begin position="165"/>
        <end position="187"/>
    </location>
</feature>
<keyword evidence="11" id="KW-1185">Reference proteome</keyword>
<dbReference type="PANTHER" id="PTHR43744:SF12">
    <property type="entry name" value="ABC TRANSPORTER PERMEASE PROTEIN MG189-RELATED"/>
    <property type="match status" value="1"/>
</dbReference>
<dbReference type="GO" id="GO:0005886">
    <property type="term" value="C:plasma membrane"/>
    <property type="evidence" value="ECO:0007669"/>
    <property type="project" value="UniProtKB-SubCell"/>
</dbReference>
<comment type="subcellular location">
    <subcellularLocation>
        <location evidence="1 7">Cell membrane</location>
        <topology evidence="1 7">Multi-pass membrane protein</topology>
    </subcellularLocation>
</comment>
<reference evidence="10 11" key="1">
    <citation type="submission" date="2020-07" db="EMBL/GenBank/DDBJ databases">
        <title>MOT database genomes.</title>
        <authorList>
            <person name="Joseph S."/>
            <person name="Aduse-Opoku J."/>
            <person name="Hashim A."/>
            <person name="Wade W."/>
            <person name="Curtis M."/>
        </authorList>
    </citation>
    <scope>NUCLEOTIDE SEQUENCE [LARGE SCALE GENOMIC DNA]</scope>
    <source>
        <strain evidence="10 11">DSM 100099</strain>
    </source>
</reference>
<dbReference type="InterPro" id="IPR035906">
    <property type="entry name" value="MetI-like_sf"/>
</dbReference>
<proteinExistence type="inferred from homology"/>
<feature type="region of interest" description="Disordered" evidence="8">
    <location>
        <begin position="1"/>
        <end position="24"/>
    </location>
</feature>
<evidence type="ECO:0000256" key="7">
    <source>
        <dbReference type="RuleBase" id="RU363032"/>
    </source>
</evidence>
<feature type="transmembrane region" description="Helical" evidence="7">
    <location>
        <begin position="266"/>
        <end position="287"/>
    </location>
</feature>
<evidence type="ECO:0000256" key="4">
    <source>
        <dbReference type="ARBA" id="ARBA00022692"/>
    </source>
</evidence>
<gene>
    <name evidence="10" type="ORF">HZZ10_14320</name>
</gene>
<name>A0A853EW59_9MICO</name>
<dbReference type="Proteomes" id="UP000561011">
    <property type="component" value="Unassembled WGS sequence"/>
</dbReference>